<proteinExistence type="predicted"/>
<protein>
    <recommendedName>
        <fullName evidence="3">ATP-binding protein</fullName>
    </recommendedName>
</protein>
<accession>A0ABV9T0C1</accession>
<dbReference type="EMBL" id="JBHSJJ010000005">
    <property type="protein sequence ID" value="MFC4872145.1"/>
    <property type="molecule type" value="Genomic_DNA"/>
</dbReference>
<organism evidence="1 2">
    <name type="scientific">Negadavirga shengliensis</name>
    <dbReference type="NCBI Taxonomy" id="1389218"/>
    <lineage>
        <taxon>Bacteria</taxon>
        <taxon>Pseudomonadati</taxon>
        <taxon>Bacteroidota</taxon>
        <taxon>Cytophagia</taxon>
        <taxon>Cytophagales</taxon>
        <taxon>Cyclobacteriaceae</taxon>
        <taxon>Negadavirga</taxon>
    </lineage>
</organism>
<dbReference type="Proteomes" id="UP001595818">
    <property type="component" value="Unassembled WGS sequence"/>
</dbReference>
<name>A0ABV9T0C1_9BACT</name>
<evidence type="ECO:0000313" key="1">
    <source>
        <dbReference type="EMBL" id="MFC4872145.1"/>
    </source>
</evidence>
<dbReference type="InterPro" id="IPR027417">
    <property type="entry name" value="P-loop_NTPase"/>
</dbReference>
<evidence type="ECO:0000313" key="2">
    <source>
        <dbReference type="Proteomes" id="UP001595818"/>
    </source>
</evidence>
<dbReference type="Gene3D" id="3.40.50.300">
    <property type="entry name" value="P-loop containing nucleotide triphosphate hydrolases"/>
    <property type="match status" value="1"/>
</dbReference>
<evidence type="ECO:0008006" key="3">
    <source>
        <dbReference type="Google" id="ProtNLM"/>
    </source>
</evidence>
<dbReference type="RefSeq" id="WP_377064283.1">
    <property type="nucleotide sequence ID" value="NZ_JBHSJJ010000005.1"/>
</dbReference>
<gene>
    <name evidence="1" type="ORF">ACFPFU_10630</name>
</gene>
<sequence>MEIKIFYSWQTSTKTKYNKNFILNCLEKATKKLNRKPDYKGINFKVLEGVRDEPGSPSVASTITDLRIPNCDIFVADLSVVNHIPNWKKGIRKWMGDPFKPFQNNNVLNEHGVAKNALGNERIIGVLNNIYGSPNNNPENIPFDLRHLRFPIEYSYSKRTKDIEKVKNQLINTFCSAVEEVVLHVLRHQKEKYLPFITWNGWLDYNAPSKAFCTNDKIVDTISQIKSGINEHTKSIRLLGLSGLGKTRIVLEAFRETEEQNVDGVPMKNKVLYIDCNVNEGVNYHSILSKLSEDKEDKVIIIDNCSKSLHRRLLPLINNDNNSLSLITIDSNPEEFELDRINGVSYILFKKEDLSSVVNDILQEDLAILGEDTISKIKEFSQGIPLMAVLISESMKEGEKYVGRLDDKDLLDKLLGKKGEEETWRTILRSCSIFNYFGYEDELKSQLEFIAKNNNITSLEIGDQIVVNKFYEVCSHYLKREIFERKGRLIGMRPFPLAMYLAQEWLEPCTPERLVQVINSISELDNPDRKNLSEAMAEQMKYLGYNEKAKEIIEKIAGPNGPFDNAEVLNTELGSRFFRSFVEVNPIAVAKNFTRIFSLPPEELYKIDEGRRNIVWVLEKLCFDRRTFLAGAKTLFSFAVAENETWANNATGQFIQLFKILLPGTEANLDERWAIIEWGLDKNEPKYYELAIKAMASGLSYGHFSRTGGAEQQGTMKLLDYQPSWEEVSTYWNRILLKLVSIIKSKEHFKDEVCDIIANSIRSISNAGFARIILKYIVEVAEIKNYDWDEGLKGLKEAFKYEKTNLNVEELGQIELLIDKMTKKDFQSKYVNISNSYYLETEDYSSEGIKDAVINLADEFISQELSWEENLPIIFSRQVIFSFYFGRRVYELIEGDKLKVMSFLEDSVSVIKEINIKDRNITAFIGFATQLNDEEKSQFYHTLKEDEDLNYLLFSFLASDPEGWKYFELLFELIDKGKCELSGFQYFTHANSLSQFDYSELEKFSKKLFSYGKEGYELVFDMFFSLGFHNEEIKNKLIPIFKECIYTIGINKEAKHQLDGYRWSQTICDILNHKDETEFAVFINKLIIDSFSRDNMVFSSDSDFQRIYEVLMKIHFQSVWTDLSNALLYIEDDFVKFYGLKSILGSRIGGVGRRSVGILFDGDIEKIFNWCSTKKPLAPARLAELVPIYAENNNQYTEWHPYAKRLIDDFGHIKEVLISLNSNMGTFSWTGSLVPLLEAQKELFLSIKNHEIQLVSEWVMGNLDNIDEQIKRERNRDQETYL</sequence>
<keyword evidence="2" id="KW-1185">Reference proteome</keyword>
<reference evidence="2" key="1">
    <citation type="journal article" date="2019" name="Int. J. Syst. Evol. Microbiol.">
        <title>The Global Catalogue of Microorganisms (GCM) 10K type strain sequencing project: providing services to taxonomists for standard genome sequencing and annotation.</title>
        <authorList>
            <consortium name="The Broad Institute Genomics Platform"/>
            <consortium name="The Broad Institute Genome Sequencing Center for Infectious Disease"/>
            <person name="Wu L."/>
            <person name="Ma J."/>
        </authorList>
    </citation>
    <scope>NUCLEOTIDE SEQUENCE [LARGE SCALE GENOMIC DNA]</scope>
    <source>
        <strain evidence="2">CGMCC 4.7466</strain>
    </source>
</reference>
<dbReference type="SUPFAM" id="SSF52540">
    <property type="entry name" value="P-loop containing nucleoside triphosphate hydrolases"/>
    <property type="match status" value="1"/>
</dbReference>
<comment type="caution">
    <text evidence="1">The sequence shown here is derived from an EMBL/GenBank/DDBJ whole genome shotgun (WGS) entry which is preliminary data.</text>
</comment>